<dbReference type="EMBL" id="CM000612">
    <property type="protein sequence ID" value="EEC47834.1"/>
    <property type="molecule type" value="Genomic_DNA"/>
</dbReference>
<keyword evidence="2" id="KW-0378">Hydrolase</keyword>
<dbReference type="SUPFAM" id="SSF75304">
    <property type="entry name" value="Amidase signature (AS) enzymes"/>
    <property type="match status" value="1"/>
</dbReference>
<name>B7G070_PHATC</name>
<evidence type="ECO:0000256" key="2">
    <source>
        <dbReference type="ARBA" id="ARBA00022801"/>
    </source>
</evidence>
<dbReference type="InterPro" id="IPR020556">
    <property type="entry name" value="Amidase_CS"/>
</dbReference>
<dbReference type="HOGENOM" id="CLU_009600_9_3_1"/>
<evidence type="ECO:0000313" key="4">
    <source>
        <dbReference type="EMBL" id="EEC47834.1"/>
    </source>
</evidence>
<dbReference type="GO" id="GO:0009062">
    <property type="term" value="P:fatty acid catabolic process"/>
    <property type="evidence" value="ECO:0007669"/>
    <property type="project" value="TreeGrafter"/>
</dbReference>
<dbReference type="AlphaFoldDB" id="B7G070"/>
<feature type="non-terminal residue" evidence="4">
    <location>
        <position position="1"/>
    </location>
</feature>
<dbReference type="Gene3D" id="3.90.1300.10">
    <property type="entry name" value="Amidase signature (AS) domain"/>
    <property type="match status" value="1"/>
</dbReference>
<dbReference type="InterPro" id="IPR023631">
    <property type="entry name" value="Amidase_dom"/>
</dbReference>
<keyword evidence="5" id="KW-1185">Reference proteome</keyword>
<evidence type="ECO:0000313" key="5">
    <source>
        <dbReference type="Proteomes" id="UP000000759"/>
    </source>
</evidence>
<evidence type="ECO:0000256" key="1">
    <source>
        <dbReference type="ARBA" id="ARBA00009199"/>
    </source>
</evidence>
<dbReference type="STRING" id="556484.B7G070"/>
<dbReference type="eggNOG" id="KOG1212">
    <property type="taxonomic scope" value="Eukaryota"/>
</dbReference>
<reference evidence="5" key="2">
    <citation type="submission" date="2008-08" db="EMBL/GenBank/DDBJ databases">
        <authorList>
            <consortium name="Diatom Consortium"/>
            <person name="Grigoriev I."/>
            <person name="Grimwood J."/>
            <person name="Kuo A."/>
            <person name="Otillar R.P."/>
            <person name="Salamov A."/>
            <person name="Detter J.C."/>
            <person name="Lindquist E."/>
            <person name="Shapiro H."/>
            <person name="Lucas S."/>
            <person name="Glavina del Rio T."/>
            <person name="Pitluck S."/>
            <person name="Rokhsar D."/>
            <person name="Bowler C."/>
        </authorList>
    </citation>
    <scope>GENOME REANNOTATION</scope>
    <source>
        <strain evidence="5">CCAP 1055/1</strain>
    </source>
</reference>
<gene>
    <name evidence="4" type="ORF">PHATRDRAFT_12740</name>
</gene>
<dbReference type="GO" id="GO:0004040">
    <property type="term" value="F:amidase activity"/>
    <property type="evidence" value="ECO:0007669"/>
    <property type="project" value="TreeGrafter"/>
</dbReference>
<organism evidence="4 5">
    <name type="scientific">Phaeodactylum tricornutum (strain CCAP 1055/1)</name>
    <dbReference type="NCBI Taxonomy" id="556484"/>
    <lineage>
        <taxon>Eukaryota</taxon>
        <taxon>Sar</taxon>
        <taxon>Stramenopiles</taxon>
        <taxon>Ochrophyta</taxon>
        <taxon>Bacillariophyta</taxon>
        <taxon>Bacillariophyceae</taxon>
        <taxon>Bacillariophycidae</taxon>
        <taxon>Naviculales</taxon>
        <taxon>Phaeodactylaceae</taxon>
        <taxon>Phaeodactylum</taxon>
    </lineage>
</organism>
<proteinExistence type="inferred from homology"/>
<evidence type="ECO:0000259" key="3">
    <source>
        <dbReference type="Pfam" id="PF01425"/>
    </source>
</evidence>
<reference evidence="4 5" key="1">
    <citation type="journal article" date="2008" name="Nature">
        <title>The Phaeodactylum genome reveals the evolutionary history of diatom genomes.</title>
        <authorList>
            <person name="Bowler C."/>
            <person name="Allen A.E."/>
            <person name="Badger J.H."/>
            <person name="Grimwood J."/>
            <person name="Jabbari K."/>
            <person name="Kuo A."/>
            <person name="Maheswari U."/>
            <person name="Martens C."/>
            <person name="Maumus F."/>
            <person name="Otillar R.P."/>
            <person name="Rayko E."/>
            <person name="Salamov A."/>
            <person name="Vandepoele K."/>
            <person name="Beszteri B."/>
            <person name="Gruber A."/>
            <person name="Heijde M."/>
            <person name="Katinka M."/>
            <person name="Mock T."/>
            <person name="Valentin K."/>
            <person name="Verret F."/>
            <person name="Berges J.A."/>
            <person name="Brownlee C."/>
            <person name="Cadoret J.P."/>
            <person name="Chiovitti A."/>
            <person name="Choi C.J."/>
            <person name="Coesel S."/>
            <person name="De Martino A."/>
            <person name="Detter J.C."/>
            <person name="Durkin C."/>
            <person name="Falciatore A."/>
            <person name="Fournet J."/>
            <person name="Haruta M."/>
            <person name="Huysman M.J."/>
            <person name="Jenkins B.D."/>
            <person name="Jiroutova K."/>
            <person name="Jorgensen R.E."/>
            <person name="Joubert Y."/>
            <person name="Kaplan A."/>
            <person name="Kroger N."/>
            <person name="Kroth P.G."/>
            <person name="La Roche J."/>
            <person name="Lindquist E."/>
            <person name="Lommer M."/>
            <person name="Martin-Jezequel V."/>
            <person name="Lopez P.J."/>
            <person name="Lucas S."/>
            <person name="Mangogna M."/>
            <person name="McGinnis K."/>
            <person name="Medlin L.K."/>
            <person name="Montsant A."/>
            <person name="Oudot-Le Secq M.P."/>
            <person name="Napoli C."/>
            <person name="Obornik M."/>
            <person name="Parker M.S."/>
            <person name="Petit J.L."/>
            <person name="Porcel B.M."/>
            <person name="Poulsen N."/>
            <person name="Robison M."/>
            <person name="Rychlewski L."/>
            <person name="Rynearson T.A."/>
            <person name="Schmutz J."/>
            <person name="Shapiro H."/>
            <person name="Siaut M."/>
            <person name="Stanley M."/>
            <person name="Sussman M.R."/>
            <person name="Taylor A.R."/>
            <person name="Vardi A."/>
            <person name="von Dassow P."/>
            <person name="Vyverman W."/>
            <person name="Willis A."/>
            <person name="Wyrwicz L.S."/>
            <person name="Rokhsar D.S."/>
            <person name="Weissenbach J."/>
            <person name="Armbrust E.V."/>
            <person name="Green B.R."/>
            <person name="Van de Peer Y."/>
            <person name="Grigoriev I.V."/>
        </authorList>
    </citation>
    <scope>NUCLEOTIDE SEQUENCE [LARGE SCALE GENOMIC DNA]</scope>
    <source>
        <strain evidence="4 5">CCAP 1055/1</strain>
    </source>
</reference>
<dbReference type="InterPro" id="IPR052096">
    <property type="entry name" value="Endocannabinoid_amidase"/>
</dbReference>
<dbReference type="KEGG" id="pti:PHATRDRAFT_12740"/>
<dbReference type="InParanoid" id="B7G070"/>
<dbReference type="PROSITE" id="PS00571">
    <property type="entry name" value="AMIDASES"/>
    <property type="match status" value="1"/>
</dbReference>
<comment type="similarity">
    <text evidence="1">Belongs to the amidase family.</text>
</comment>
<sequence>PLYGVPISVKEHLALRGSYSTGGLACRLNQKDTKDSLIVQVIRSAGAIPMCSGNVPQIMMLPETYNRIWGRSRNPWDLCRSTGGSSGGDAALVAARCVPLAIGSDVAGSIRIPASFCGIVGFKPTAYRVSGKGNMKARKNNRSGTSAVIPVVCGPLARTVDDCAQFMKAVLVPEMFQGDSSVPPLPFDVDSYQSKAKLKIGYFDTDGWFEPCLTSKRAVREAIDALTKAGHTCVPFKLPTDGWISYGLLVAINAAEGNFRSFVEALEGEQMISEYDTLHQASNLPNLLKPVIMALIDKRRGHLLKQGRNGGVPVWDLWQSVAKVLELRQKWDNAVREAGLDAIVHPAMPIPAIQHGLSGKLTASCSYMFLANLLQWPSGALPVTTVRADEAHYRRKDMPADQRDIISRIVAQVMQGSEGMPISVCVMSPSYRDETCLRVMKEIEKTIPFQEEPKAFLKA</sequence>
<accession>B7G070</accession>
<dbReference type="InterPro" id="IPR036928">
    <property type="entry name" value="AS_sf"/>
</dbReference>
<feature type="domain" description="Amidase" evidence="3">
    <location>
        <begin position="1"/>
        <end position="437"/>
    </location>
</feature>
<dbReference type="PaxDb" id="2850-Phatr12740"/>
<dbReference type="Proteomes" id="UP000000759">
    <property type="component" value="Chromosome 9"/>
</dbReference>
<dbReference type="Pfam" id="PF01425">
    <property type="entry name" value="Amidase"/>
    <property type="match status" value="1"/>
</dbReference>
<dbReference type="GeneID" id="7201359"/>
<dbReference type="PANTHER" id="PTHR45847:SF6">
    <property type="entry name" value="FATTY ACID AMIDE HYDROLASE"/>
    <property type="match status" value="1"/>
</dbReference>
<dbReference type="PANTHER" id="PTHR45847">
    <property type="entry name" value="FATTY ACID AMIDE HYDROLASE"/>
    <property type="match status" value="1"/>
</dbReference>
<dbReference type="RefSeq" id="XP_002180426.1">
    <property type="nucleotide sequence ID" value="XM_002180390.1"/>
</dbReference>
<dbReference type="OrthoDB" id="43145at2759"/>
<protein>
    <recommendedName>
        <fullName evidence="3">Amidase domain-containing protein</fullName>
    </recommendedName>
</protein>
<dbReference type="GO" id="GO:0017064">
    <property type="term" value="F:fatty acid amide hydrolase activity"/>
    <property type="evidence" value="ECO:0007669"/>
    <property type="project" value="TreeGrafter"/>
</dbReference>